<comment type="caution">
    <text evidence="2">The sequence shown here is derived from an EMBL/GenBank/DDBJ whole genome shotgun (WGS) entry which is preliminary data.</text>
</comment>
<feature type="coiled-coil region" evidence="1">
    <location>
        <begin position="22"/>
        <end position="126"/>
    </location>
</feature>
<evidence type="ECO:0000313" key="2">
    <source>
        <dbReference type="EMBL" id="KAK7085051.1"/>
    </source>
</evidence>
<evidence type="ECO:0000256" key="1">
    <source>
        <dbReference type="SAM" id="Coils"/>
    </source>
</evidence>
<dbReference type="Proteomes" id="UP001381693">
    <property type="component" value="Unassembled WGS sequence"/>
</dbReference>
<evidence type="ECO:0000313" key="3">
    <source>
        <dbReference type="Proteomes" id="UP001381693"/>
    </source>
</evidence>
<accession>A0AAN8XIW1</accession>
<gene>
    <name evidence="2" type="ORF">SK128_009720</name>
</gene>
<organism evidence="2 3">
    <name type="scientific">Halocaridina rubra</name>
    <name type="common">Hawaiian red shrimp</name>
    <dbReference type="NCBI Taxonomy" id="373956"/>
    <lineage>
        <taxon>Eukaryota</taxon>
        <taxon>Metazoa</taxon>
        <taxon>Ecdysozoa</taxon>
        <taxon>Arthropoda</taxon>
        <taxon>Crustacea</taxon>
        <taxon>Multicrustacea</taxon>
        <taxon>Malacostraca</taxon>
        <taxon>Eumalacostraca</taxon>
        <taxon>Eucarida</taxon>
        <taxon>Decapoda</taxon>
        <taxon>Pleocyemata</taxon>
        <taxon>Caridea</taxon>
        <taxon>Atyoidea</taxon>
        <taxon>Atyidae</taxon>
        <taxon>Halocaridina</taxon>
    </lineage>
</organism>
<sequence length="214" mass="25529">MGFGRRCGCWALSELELERSRHQATIEENTRYQRHIQDLRDELATLHNTVAELERRYSDLSARYRGTVASLDEVNDTTLRLKDHSADLVDENRRLKANVDKLQDEARTLRDELDDARADAEEEHRRRVSSEVSLNRELHDAEKRCTVKLRRANSIHEMDTHYLHHDIDRLQHALRREKESHKFTLRDIYHPYTYCHPHHVYNCPDCYFDPMLLD</sequence>
<dbReference type="AlphaFoldDB" id="A0AAN8XIW1"/>
<dbReference type="EMBL" id="JAXCGZ010001917">
    <property type="protein sequence ID" value="KAK7085051.1"/>
    <property type="molecule type" value="Genomic_DNA"/>
</dbReference>
<protein>
    <submittedName>
        <fullName evidence="2">Uncharacterized protein</fullName>
    </submittedName>
</protein>
<keyword evidence="3" id="KW-1185">Reference proteome</keyword>
<name>A0AAN8XIW1_HALRR</name>
<keyword evidence="1" id="KW-0175">Coiled coil</keyword>
<proteinExistence type="predicted"/>
<reference evidence="2 3" key="1">
    <citation type="submission" date="2023-11" db="EMBL/GenBank/DDBJ databases">
        <title>Halocaridina rubra genome assembly.</title>
        <authorList>
            <person name="Smith C."/>
        </authorList>
    </citation>
    <scope>NUCLEOTIDE SEQUENCE [LARGE SCALE GENOMIC DNA]</scope>
    <source>
        <strain evidence="2">EP-1</strain>
        <tissue evidence="2">Whole</tissue>
    </source>
</reference>